<evidence type="ECO:0000313" key="8">
    <source>
        <dbReference type="EMBL" id="KAK0750821.1"/>
    </source>
</evidence>
<dbReference type="InterPro" id="IPR012951">
    <property type="entry name" value="BBE"/>
</dbReference>
<dbReference type="Pfam" id="PF08031">
    <property type="entry name" value="BBE"/>
    <property type="match status" value="1"/>
</dbReference>
<keyword evidence="4" id="KW-0274">FAD</keyword>
<dbReference type="GO" id="GO:0016491">
    <property type="term" value="F:oxidoreductase activity"/>
    <property type="evidence" value="ECO:0007669"/>
    <property type="project" value="UniProtKB-KW"/>
</dbReference>
<dbReference type="Pfam" id="PF01565">
    <property type="entry name" value="FAD_binding_4"/>
    <property type="match status" value="1"/>
</dbReference>
<feature type="domain" description="FAD-binding PCMH-type" evidence="7">
    <location>
        <begin position="58"/>
        <end position="231"/>
    </location>
</feature>
<dbReference type="EMBL" id="JAUKUD010000002">
    <property type="protein sequence ID" value="KAK0750821.1"/>
    <property type="molecule type" value="Genomic_DNA"/>
</dbReference>
<dbReference type="InterPro" id="IPR016166">
    <property type="entry name" value="FAD-bd_PCMH"/>
</dbReference>
<evidence type="ECO:0000259" key="7">
    <source>
        <dbReference type="PROSITE" id="PS51387"/>
    </source>
</evidence>
<evidence type="ECO:0000256" key="5">
    <source>
        <dbReference type="ARBA" id="ARBA00023002"/>
    </source>
</evidence>
<evidence type="ECO:0000256" key="4">
    <source>
        <dbReference type="ARBA" id="ARBA00022827"/>
    </source>
</evidence>
<keyword evidence="3" id="KW-0285">Flavoprotein</keyword>
<dbReference type="GO" id="GO:0071949">
    <property type="term" value="F:FAD binding"/>
    <property type="evidence" value="ECO:0007669"/>
    <property type="project" value="InterPro"/>
</dbReference>
<dbReference type="Gene3D" id="3.40.462.20">
    <property type="match status" value="1"/>
</dbReference>
<dbReference type="PROSITE" id="PS51387">
    <property type="entry name" value="FAD_PCMH"/>
    <property type="match status" value="1"/>
</dbReference>
<proteinExistence type="inferred from homology"/>
<organism evidence="8 9">
    <name type="scientific">Schizothecium vesticola</name>
    <dbReference type="NCBI Taxonomy" id="314040"/>
    <lineage>
        <taxon>Eukaryota</taxon>
        <taxon>Fungi</taxon>
        <taxon>Dikarya</taxon>
        <taxon>Ascomycota</taxon>
        <taxon>Pezizomycotina</taxon>
        <taxon>Sordariomycetes</taxon>
        <taxon>Sordariomycetidae</taxon>
        <taxon>Sordariales</taxon>
        <taxon>Schizotheciaceae</taxon>
        <taxon>Schizothecium</taxon>
    </lineage>
</organism>
<dbReference type="InterPro" id="IPR036318">
    <property type="entry name" value="FAD-bd_PCMH-like_sf"/>
</dbReference>
<gene>
    <name evidence="8" type="ORF">B0T18DRAFT_401124</name>
</gene>
<name>A0AA40F4J5_9PEZI</name>
<evidence type="ECO:0000256" key="3">
    <source>
        <dbReference type="ARBA" id="ARBA00022630"/>
    </source>
</evidence>
<comment type="caution">
    <text evidence="8">The sequence shown here is derived from an EMBL/GenBank/DDBJ whole genome shotgun (WGS) entry which is preliminary data.</text>
</comment>
<dbReference type="Proteomes" id="UP001172155">
    <property type="component" value="Unassembled WGS sequence"/>
</dbReference>
<evidence type="ECO:0000313" key="9">
    <source>
        <dbReference type="Proteomes" id="UP001172155"/>
    </source>
</evidence>
<keyword evidence="9" id="KW-1185">Reference proteome</keyword>
<feature type="chain" id="PRO_5041208876" evidence="6">
    <location>
        <begin position="20"/>
        <end position="504"/>
    </location>
</feature>
<dbReference type="AlphaFoldDB" id="A0AA40F4J5"/>
<comment type="similarity">
    <text evidence="2">Belongs to the oxygen-dependent FAD-linked oxidoreductase family.</text>
</comment>
<protein>
    <submittedName>
        <fullName evidence="8">Carbohydrate oxidase from Microdochium Nivale in complex with substrate analogue</fullName>
    </submittedName>
</protein>
<dbReference type="PANTHER" id="PTHR42973:SF39">
    <property type="entry name" value="FAD-BINDING PCMH-TYPE DOMAIN-CONTAINING PROTEIN"/>
    <property type="match status" value="1"/>
</dbReference>
<feature type="signal peptide" evidence="6">
    <location>
        <begin position="1"/>
        <end position="19"/>
    </location>
</feature>
<comment type="cofactor">
    <cofactor evidence="1">
        <name>FAD</name>
        <dbReference type="ChEBI" id="CHEBI:57692"/>
    </cofactor>
</comment>
<reference evidence="8" key="1">
    <citation type="submission" date="2023-06" db="EMBL/GenBank/DDBJ databases">
        <title>Genome-scale phylogeny and comparative genomics of the fungal order Sordariales.</title>
        <authorList>
            <consortium name="Lawrence Berkeley National Laboratory"/>
            <person name="Hensen N."/>
            <person name="Bonometti L."/>
            <person name="Westerberg I."/>
            <person name="Brannstrom I.O."/>
            <person name="Guillou S."/>
            <person name="Cros-Aarteil S."/>
            <person name="Calhoun S."/>
            <person name="Haridas S."/>
            <person name="Kuo A."/>
            <person name="Mondo S."/>
            <person name="Pangilinan J."/>
            <person name="Riley R."/>
            <person name="LaButti K."/>
            <person name="Andreopoulos B."/>
            <person name="Lipzen A."/>
            <person name="Chen C."/>
            <person name="Yanf M."/>
            <person name="Daum C."/>
            <person name="Ng V."/>
            <person name="Clum A."/>
            <person name="Steindorff A."/>
            <person name="Ohm R."/>
            <person name="Martin F."/>
            <person name="Silar P."/>
            <person name="Natvig D."/>
            <person name="Lalanne C."/>
            <person name="Gautier V."/>
            <person name="Ament-velasquez S.L."/>
            <person name="Kruys A."/>
            <person name="Hutchinson M.I."/>
            <person name="Powell A.J."/>
            <person name="Barry K."/>
            <person name="Miller A.N."/>
            <person name="Grigoriev I.V."/>
            <person name="Debuchy R."/>
            <person name="Gladieux P."/>
            <person name="Thoren M.H."/>
            <person name="Johannesson H."/>
        </authorList>
    </citation>
    <scope>NUCLEOTIDE SEQUENCE</scope>
    <source>
        <strain evidence="8">SMH3187-1</strain>
    </source>
</reference>
<dbReference type="Gene3D" id="3.30.465.10">
    <property type="match status" value="1"/>
</dbReference>
<evidence type="ECO:0000256" key="1">
    <source>
        <dbReference type="ARBA" id="ARBA00001974"/>
    </source>
</evidence>
<accession>A0AA40F4J5</accession>
<dbReference type="SUPFAM" id="SSF56176">
    <property type="entry name" value="FAD-binding/transporter-associated domain-like"/>
    <property type="match status" value="1"/>
</dbReference>
<keyword evidence="5" id="KW-0560">Oxidoreductase</keyword>
<keyword evidence="6" id="KW-0732">Signal</keyword>
<dbReference type="InterPro" id="IPR016169">
    <property type="entry name" value="FAD-bd_PCMH_sub2"/>
</dbReference>
<sequence length="504" mass="54800">MHLPTSVGLALLAALTAEARVIVSRETIEACLTEAGVPIDVKGSEGWARDAAPFNVRVPYTPIAISVPTSIKHIQDSVICGKTLGIKVTAKSGGHSYASLGFGGEDGHLVVELDRMYGVSMAAGSEIAVVEPGARLGHVATVLNNKYKRAVAHGTCAGVGISGHFLHGGFGFSSHTHGLALDAVIGVTVVLASGKVVEASTTENADLFWAIRGAGSNYGIVALWRLQTYAAPEVVTKLAVVMGWNQSTAVAGLEAVEHFIKHDQPAELNFRIGAYASTNAGFEGLYYGGKEEAVAAIKPLLDNTPNHNLTQAQEMTWIEAQIAYSNVQDIDYTFPSPQENFYAKSLALDGLSGASAQGFVDYWFTEMTKITERFWFFQLDSHGGPTSAISKVPSDSTAYPHRDKTYLIQLYDRLDNNTGDWLEPQWYGALDGWVDATTKPLKTDTWGAYVNYADYKFTREEAQRLYYGKHLTKLQEIKAKFDPEELFYYPQSIQPKKGHGHGHT</sequence>
<evidence type="ECO:0000256" key="2">
    <source>
        <dbReference type="ARBA" id="ARBA00005466"/>
    </source>
</evidence>
<dbReference type="PANTHER" id="PTHR42973">
    <property type="entry name" value="BINDING OXIDOREDUCTASE, PUTATIVE (AFU_ORTHOLOGUE AFUA_1G17690)-RELATED"/>
    <property type="match status" value="1"/>
</dbReference>
<dbReference type="InterPro" id="IPR050416">
    <property type="entry name" value="FAD-linked_Oxidoreductase"/>
</dbReference>
<dbReference type="InterPro" id="IPR006094">
    <property type="entry name" value="Oxid_FAD_bind_N"/>
</dbReference>
<evidence type="ECO:0000256" key="6">
    <source>
        <dbReference type="SAM" id="SignalP"/>
    </source>
</evidence>